<feature type="region of interest" description="Disordered" evidence="2">
    <location>
        <begin position="708"/>
        <end position="739"/>
    </location>
</feature>
<protein>
    <recommendedName>
        <fullName evidence="5">C2 domain-containing protein</fullName>
    </recommendedName>
</protein>
<dbReference type="Proteomes" id="UP000419144">
    <property type="component" value="Unassembled WGS sequence"/>
</dbReference>
<feature type="coiled-coil region" evidence="1">
    <location>
        <begin position="142"/>
        <end position="169"/>
    </location>
</feature>
<evidence type="ECO:0000313" key="3">
    <source>
        <dbReference type="EMBL" id="GET93152.1"/>
    </source>
</evidence>
<feature type="compositionally biased region" description="Polar residues" evidence="2">
    <location>
        <begin position="712"/>
        <end position="721"/>
    </location>
</feature>
<feature type="region of interest" description="Disordered" evidence="2">
    <location>
        <begin position="1"/>
        <end position="21"/>
    </location>
</feature>
<dbReference type="AlphaFoldDB" id="A0A640KUE2"/>
<organism evidence="3 4">
    <name type="scientific">Leishmania tarentolae</name>
    <name type="common">Sauroleishmania tarentolae</name>
    <dbReference type="NCBI Taxonomy" id="5689"/>
    <lineage>
        <taxon>Eukaryota</taxon>
        <taxon>Discoba</taxon>
        <taxon>Euglenozoa</taxon>
        <taxon>Kinetoplastea</taxon>
        <taxon>Metakinetoplastina</taxon>
        <taxon>Trypanosomatida</taxon>
        <taxon>Trypanosomatidae</taxon>
        <taxon>Leishmaniinae</taxon>
        <taxon>Leishmania</taxon>
        <taxon>lizard Leishmania</taxon>
    </lineage>
</organism>
<feature type="compositionally biased region" description="Basic and acidic residues" evidence="2">
    <location>
        <begin position="47"/>
        <end position="59"/>
    </location>
</feature>
<keyword evidence="1" id="KW-0175">Coiled coil</keyword>
<evidence type="ECO:0000313" key="4">
    <source>
        <dbReference type="Proteomes" id="UP000419144"/>
    </source>
</evidence>
<gene>
    <name evidence="3" type="ORF">LtaPh_3608700</name>
</gene>
<keyword evidence="4" id="KW-1185">Reference proteome</keyword>
<evidence type="ECO:0000256" key="1">
    <source>
        <dbReference type="SAM" id="Coils"/>
    </source>
</evidence>
<proteinExistence type="predicted"/>
<dbReference type="VEuPathDB" id="TriTrypDB:LtaPh_3608700"/>
<feature type="coiled-coil region" evidence="1">
    <location>
        <begin position="241"/>
        <end position="268"/>
    </location>
</feature>
<accession>A0A640KUE2</accession>
<feature type="region of interest" description="Disordered" evidence="2">
    <location>
        <begin position="606"/>
        <end position="654"/>
    </location>
</feature>
<sequence>MSSTGGVDLSGREVQERLPPGVYRVPYTAPLTHTHADTDCASTAAKPPKDATKSLSDVRSRFHQLRDLRRELSGRPLPNSHAFSTAAASGANASSVFPATLPTTTLAQAPLSVTLIPSATSFALPLDRLSPEDPVTRLMLRTAAAERALRLQQTENDELKRARVMQQQEAVQMQCLIDCLSSELTEMRQTVLRQTAVMKSLASEMDRQDAYHLIKEKHRSQIGAAAVTANALPGTLSSQSSSNHQQRLAEIEQQLEQLTTEKAELQQRVSHLCAGHSGKQKSTPAIEVIDKDDEVTEEASVADRLSSSACMELQKLVRSLGEILRAGASPRACMDASCEPVYELELSSVTRLTSLRTRRKLNDSALAPAKVNPVICIYGPYNMQDVLLRVEPATENAGSLMRRYRRLEEVPGQSSNRCVLYAVRDTRTAVRFCLYEGAAKAEVETGESGDTQCLAPAATATVAVHTLIATALASSHEVEAIHASCNVHTVHLADDKGTPRDTVTFRVRVSEVPHRRYLDYRGMGGIGSDLEGRRRTSPFPSPLRLESGEIRIHERHASSSSSAAVGQGVGEGVAKNLYCGQGRGPMLSPLRDDDSTPTERQRLFAHSLSSCSTAPPAPTDDAASRDSPEDAESILEVKLQPKPLSELPMPSEDSKNSIICTATACSSTETKTCAATSKSSESFATDDSTSKAAKTATVLPLHGAAVPISPRVTESSDSASTVGVHPSPSTSRPSWPPPPPVVVVPAPPMSSTPTTAPPTSVTCATWMYIKEVRSLHEGCDDDVVEDMLERCSLQVVVRVDGEPVFTAPTRRNSAHAVWNAEEGSFTCTLTTGQEMRFEVLDGDTARSQGVLPVSEILKASGERDVSLVPINGGRPCGQLTMVFKGSV</sequence>
<dbReference type="OrthoDB" id="273824at2759"/>
<name>A0A640KUE2_LEITA</name>
<dbReference type="EMBL" id="BLBS01000057">
    <property type="protein sequence ID" value="GET93152.1"/>
    <property type="molecule type" value="Genomic_DNA"/>
</dbReference>
<reference evidence="3" key="1">
    <citation type="submission" date="2019-11" db="EMBL/GenBank/DDBJ databases">
        <title>Leishmania tarentolae CDS.</title>
        <authorList>
            <person name="Goto Y."/>
            <person name="Yamagishi J."/>
        </authorList>
    </citation>
    <scope>NUCLEOTIDE SEQUENCE [LARGE SCALE GENOMIC DNA]</scope>
    <source>
        <strain evidence="3">Parrot Tar II</strain>
    </source>
</reference>
<evidence type="ECO:0008006" key="5">
    <source>
        <dbReference type="Google" id="ProtNLM"/>
    </source>
</evidence>
<feature type="region of interest" description="Disordered" evidence="2">
    <location>
        <begin position="38"/>
        <end position="59"/>
    </location>
</feature>
<evidence type="ECO:0000256" key="2">
    <source>
        <dbReference type="SAM" id="MobiDB-lite"/>
    </source>
</evidence>
<dbReference type="CDD" id="cd00030">
    <property type="entry name" value="C2"/>
    <property type="match status" value="1"/>
</dbReference>
<comment type="caution">
    <text evidence="3">The sequence shown here is derived from an EMBL/GenBank/DDBJ whole genome shotgun (WGS) entry which is preliminary data.</text>
</comment>